<dbReference type="Proteomes" id="UP001600424">
    <property type="component" value="Unassembled WGS sequence"/>
</dbReference>
<evidence type="ECO:0000256" key="1">
    <source>
        <dbReference type="SAM" id="SignalP"/>
    </source>
</evidence>
<dbReference type="Gene3D" id="3.40.30.10">
    <property type="entry name" value="Glutaredoxin"/>
    <property type="match status" value="1"/>
</dbReference>
<evidence type="ECO:0000313" key="2">
    <source>
        <dbReference type="EMBL" id="MFE5984389.1"/>
    </source>
</evidence>
<dbReference type="PROSITE" id="PS51257">
    <property type="entry name" value="PROKAR_LIPOPROTEIN"/>
    <property type="match status" value="1"/>
</dbReference>
<dbReference type="EMBL" id="JBHTRV010000033">
    <property type="protein sequence ID" value="MFE5984389.1"/>
    <property type="molecule type" value="Genomic_DNA"/>
</dbReference>
<gene>
    <name evidence="2" type="ORF">ACFQ63_32435</name>
</gene>
<sequence>MPARRPRRAVAALVVAGSIGLAAVGCSGGGEPSASAAAAMTVAPAEHTDVLSALPATVDGTKIVVASEKAFEESGVGGTPTVLVDGAPLPGGDALYDAAEFSRALRDAGL</sequence>
<dbReference type="RefSeq" id="WP_386251299.1">
    <property type="nucleotide sequence ID" value="NZ_JBHTRV010000033.1"/>
</dbReference>
<name>A0ABW6J4A0_STRWE</name>
<proteinExistence type="predicted"/>
<reference evidence="2 3" key="1">
    <citation type="submission" date="2024-09" db="EMBL/GenBank/DDBJ databases">
        <title>The Natural Products Discovery Center: Release of the First 8490 Sequenced Strains for Exploring Actinobacteria Biosynthetic Diversity.</title>
        <authorList>
            <person name="Kalkreuter E."/>
            <person name="Kautsar S.A."/>
            <person name="Yang D."/>
            <person name="Bader C.D."/>
            <person name="Teijaro C.N."/>
            <person name="Fluegel L."/>
            <person name="Davis C.M."/>
            <person name="Simpson J.R."/>
            <person name="Lauterbach L."/>
            <person name="Steele A.D."/>
            <person name="Gui C."/>
            <person name="Meng S."/>
            <person name="Li G."/>
            <person name="Viehrig K."/>
            <person name="Ye F."/>
            <person name="Su P."/>
            <person name="Kiefer A.F."/>
            <person name="Nichols A."/>
            <person name="Cepeda A.J."/>
            <person name="Yan W."/>
            <person name="Fan B."/>
            <person name="Jiang Y."/>
            <person name="Adhikari A."/>
            <person name="Zheng C.-J."/>
            <person name="Schuster L."/>
            <person name="Cowan T.M."/>
            <person name="Smanski M.J."/>
            <person name="Chevrette M.G."/>
            <person name="De Carvalho L.P.S."/>
            <person name="Shen B."/>
        </authorList>
    </citation>
    <scope>NUCLEOTIDE SEQUENCE [LARGE SCALE GENOMIC DNA]</scope>
    <source>
        <strain evidence="2 3">NPDC056472</strain>
    </source>
</reference>
<organism evidence="2 3">
    <name type="scientific">Streptomyces wedmorensis</name>
    <dbReference type="NCBI Taxonomy" id="43759"/>
    <lineage>
        <taxon>Bacteria</taxon>
        <taxon>Bacillati</taxon>
        <taxon>Actinomycetota</taxon>
        <taxon>Actinomycetes</taxon>
        <taxon>Kitasatosporales</taxon>
        <taxon>Streptomycetaceae</taxon>
        <taxon>Streptomyces</taxon>
    </lineage>
</organism>
<accession>A0ABW6J4A0</accession>
<protein>
    <submittedName>
        <fullName evidence="2">DsbA family protein</fullName>
    </submittedName>
</protein>
<evidence type="ECO:0000313" key="3">
    <source>
        <dbReference type="Proteomes" id="UP001600424"/>
    </source>
</evidence>
<feature type="chain" id="PRO_5046598393" evidence="1">
    <location>
        <begin position="23"/>
        <end position="110"/>
    </location>
</feature>
<keyword evidence="1" id="KW-0732">Signal</keyword>
<keyword evidence="3" id="KW-1185">Reference proteome</keyword>
<feature type="signal peptide" evidence="1">
    <location>
        <begin position="1"/>
        <end position="22"/>
    </location>
</feature>
<comment type="caution">
    <text evidence="2">The sequence shown here is derived from an EMBL/GenBank/DDBJ whole genome shotgun (WGS) entry which is preliminary data.</text>
</comment>